<evidence type="ECO:0000313" key="6">
    <source>
        <dbReference type="EMBL" id="CAF4205868.1"/>
    </source>
</evidence>
<dbReference type="InterPro" id="IPR009081">
    <property type="entry name" value="PP-bd_ACP"/>
</dbReference>
<dbReference type="SUPFAM" id="SSF53474">
    <property type="entry name" value="alpha/beta-Hydrolases"/>
    <property type="match status" value="1"/>
</dbReference>
<keyword evidence="3" id="KW-0597">Phosphoprotein</keyword>
<dbReference type="InterPro" id="IPR006162">
    <property type="entry name" value="Ppantetheine_attach_site"/>
</dbReference>
<dbReference type="Gene3D" id="3.30.300.30">
    <property type="match status" value="1"/>
</dbReference>
<dbReference type="Pfam" id="PF13193">
    <property type="entry name" value="AMP-binding_C"/>
    <property type="match status" value="1"/>
</dbReference>
<dbReference type="FunFam" id="3.40.50.980:FF:000001">
    <property type="entry name" value="Non-ribosomal peptide synthetase"/>
    <property type="match status" value="1"/>
</dbReference>
<dbReference type="Pfam" id="PF00975">
    <property type="entry name" value="Thioesterase"/>
    <property type="match status" value="1"/>
</dbReference>
<protein>
    <recommendedName>
        <fullName evidence="1">oleoyl-[acyl-carrier-protein] hydrolase</fullName>
        <ecNumber evidence="1">3.1.2.14</ecNumber>
    </recommendedName>
</protein>
<dbReference type="Gene3D" id="3.40.50.980">
    <property type="match status" value="2"/>
</dbReference>
<evidence type="ECO:0000259" key="4">
    <source>
        <dbReference type="PROSITE" id="PS50075"/>
    </source>
</evidence>
<organism evidence="5 7">
    <name type="scientific">Rotaria socialis</name>
    <dbReference type="NCBI Taxonomy" id="392032"/>
    <lineage>
        <taxon>Eukaryota</taxon>
        <taxon>Metazoa</taxon>
        <taxon>Spiralia</taxon>
        <taxon>Gnathifera</taxon>
        <taxon>Rotifera</taxon>
        <taxon>Eurotatoria</taxon>
        <taxon>Bdelloidea</taxon>
        <taxon>Philodinida</taxon>
        <taxon>Philodinidae</taxon>
        <taxon>Rotaria</taxon>
    </lineage>
</organism>
<comment type="caution">
    <text evidence="5">The sequence shown here is derived from an EMBL/GenBank/DDBJ whole genome shotgun (WGS) entry which is preliminary data.</text>
</comment>
<dbReference type="InterPro" id="IPR001242">
    <property type="entry name" value="Condensation_dom"/>
</dbReference>
<dbReference type="Proteomes" id="UP000663869">
    <property type="component" value="Unassembled WGS sequence"/>
</dbReference>
<dbReference type="InterPro" id="IPR036736">
    <property type="entry name" value="ACP-like_sf"/>
</dbReference>
<dbReference type="Gene3D" id="3.30.559.30">
    <property type="entry name" value="Nonribosomal peptide synthetase, condensation domain"/>
    <property type="match status" value="3"/>
</dbReference>
<dbReference type="SUPFAM" id="SSF56801">
    <property type="entry name" value="Acetyl-CoA synthetase-like"/>
    <property type="match status" value="1"/>
</dbReference>
<gene>
    <name evidence="5" type="ORF">FME351_LOCUS2439</name>
    <name evidence="6" type="ORF">TSG867_LOCUS390</name>
</gene>
<dbReference type="InterPro" id="IPR000873">
    <property type="entry name" value="AMP-dep_synth/lig_dom"/>
</dbReference>
<dbReference type="Gene3D" id="3.40.50.1820">
    <property type="entry name" value="alpha/beta hydrolase"/>
    <property type="match status" value="1"/>
</dbReference>
<feature type="domain" description="Carrier" evidence="4">
    <location>
        <begin position="1469"/>
        <end position="1544"/>
    </location>
</feature>
<dbReference type="InterPro" id="IPR020845">
    <property type="entry name" value="AMP-binding_CS"/>
</dbReference>
<evidence type="ECO:0000256" key="3">
    <source>
        <dbReference type="ARBA" id="ARBA00022553"/>
    </source>
</evidence>
<dbReference type="InterPro" id="IPR010071">
    <property type="entry name" value="AA_adenyl_dom"/>
</dbReference>
<dbReference type="GO" id="GO:0016297">
    <property type="term" value="F:fatty acyl-[ACP] hydrolase activity"/>
    <property type="evidence" value="ECO:0007669"/>
    <property type="project" value="UniProtKB-EC"/>
</dbReference>
<dbReference type="InterPro" id="IPR025110">
    <property type="entry name" value="AMP-bd_C"/>
</dbReference>
<dbReference type="SUPFAM" id="SSF52777">
    <property type="entry name" value="CoA-dependent acyltransferases"/>
    <property type="match status" value="6"/>
</dbReference>
<dbReference type="Pfam" id="PF00668">
    <property type="entry name" value="Condensation"/>
    <property type="match status" value="3"/>
</dbReference>
<dbReference type="PANTHER" id="PTHR45398">
    <property type="match status" value="1"/>
</dbReference>
<dbReference type="InterPro" id="IPR045851">
    <property type="entry name" value="AMP-bd_C_sf"/>
</dbReference>
<dbReference type="InterPro" id="IPR029058">
    <property type="entry name" value="AB_hydrolase_fold"/>
</dbReference>
<evidence type="ECO:0000256" key="1">
    <source>
        <dbReference type="ARBA" id="ARBA00012480"/>
    </source>
</evidence>
<dbReference type="GO" id="GO:0044550">
    <property type="term" value="P:secondary metabolite biosynthetic process"/>
    <property type="evidence" value="ECO:0007669"/>
    <property type="project" value="UniProtKB-ARBA"/>
</dbReference>
<dbReference type="Pfam" id="PF00501">
    <property type="entry name" value="AMP-binding"/>
    <property type="match status" value="1"/>
</dbReference>
<dbReference type="FunFam" id="1.10.1200.10:FF:000005">
    <property type="entry name" value="Nonribosomal peptide synthetase 1"/>
    <property type="match status" value="1"/>
</dbReference>
<dbReference type="NCBIfam" id="TIGR01733">
    <property type="entry name" value="AA-adenyl-dom"/>
    <property type="match status" value="1"/>
</dbReference>
<proteinExistence type="predicted"/>
<evidence type="ECO:0000313" key="5">
    <source>
        <dbReference type="EMBL" id="CAF3330285.1"/>
    </source>
</evidence>
<dbReference type="EMBL" id="CAJNYU010000114">
    <property type="protein sequence ID" value="CAF3330285.1"/>
    <property type="molecule type" value="Genomic_DNA"/>
</dbReference>
<evidence type="ECO:0000313" key="7">
    <source>
        <dbReference type="Proteomes" id="UP000663869"/>
    </source>
</evidence>
<dbReference type="InterPro" id="IPR001031">
    <property type="entry name" value="Thioesterase"/>
</dbReference>
<evidence type="ECO:0000256" key="2">
    <source>
        <dbReference type="ARBA" id="ARBA00022450"/>
    </source>
</evidence>
<accession>A0A817URX4</accession>
<dbReference type="Gene3D" id="3.30.559.10">
    <property type="entry name" value="Chloramphenicol acetyltransferase-like domain"/>
    <property type="match status" value="3"/>
</dbReference>
<dbReference type="Pfam" id="PF00550">
    <property type="entry name" value="PP-binding"/>
    <property type="match status" value="1"/>
</dbReference>
<dbReference type="Proteomes" id="UP000663862">
    <property type="component" value="Unassembled WGS sequence"/>
</dbReference>
<dbReference type="PROSITE" id="PS00455">
    <property type="entry name" value="AMP_BINDING"/>
    <property type="match status" value="1"/>
</dbReference>
<dbReference type="EC" id="3.1.2.14" evidence="1"/>
<reference evidence="5" key="1">
    <citation type="submission" date="2021-02" db="EMBL/GenBank/DDBJ databases">
        <authorList>
            <person name="Nowell W R."/>
        </authorList>
    </citation>
    <scope>NUCLEOTIDE SEQUENCE</scope>
</reference>
<dbReference type="SUPFAM" id="SSF47336">
    <property type="entry name" value="ACP-like"/>
    <property type="match status" value="1"/>
</dbReference>
<dbReference type="Gene3D" id="1.10.1200.10">
    <property type="entry name" value="ACP-like"/>
    <property type="match status" value="1"/>
</dbReference>
<dbReference type="EMBL" id="CAJOBQ010000007">
    <property type="protein sequence ID" value="CAF4205868.1"/>
    <property type="molecule type" value="Genomic_DNA"/>
</dbReference>
<dbReference type="PANTHER" id="PTHR45398:SF1">
    <property type="entry name" value="ENZYME, PUTATIVE (JCVI)-RELATED"/>
    <property type="match status" value="1"/>
</dbReference>
<dbReference type="PROSITE" id="PS00012">
    <property type="entry name" value="PHOSPHOPANTETHEINE"/>
    <property type="match status" value="1"/>
</dbReference>
<dbReference type="InterPro" id="IPR023213">
    <property type="entry name" value="CAT-like_dom_sf"/>
</dbReference>
<dbReference type="PROSITE" id="PS50075">
    <property type="entry name" value="CARRIER"/>
    <property type="match status" value="1"/>
</dbReference>
<dbReference type="Gene3D" id="2.30.38.10">
    <property type="entry name" value="Luciferase, Domain 3"/>
    <property type="match status" value="1"/>
</dbReference>
<sequence>MHLNADVESLNGIELTSSTGEIGLLWILEYFLKRKDFPSNHFNQHVIFRIALFDENKFKDCLVKLVAHHEAFRIRFKKGADAKYFPCYQTNLDSDQINLVRIKTLASTQMALETELCGLLKKTTDIENGPMYMVGYSYDHEDNGSAKVWIFIHDLIADWISCRIISEDLQRLYHGGNFDSNSCYKQWSHAVKGYVNGIGTSEMEHWQSLSNASVNIFNAALAAKQLSKYDVSETEIRLTEEITKGLLNDYNKIYNTQTEHLLLTALGYTMRDEITSLTENYVMFECSVRDFVNNLDMNRSIGMFRTLYPVRLQLADEDIRSSIINIKEHVKQVPNKGIGFGAIPRNENDSLPWVLFNYLGSFENEHNENGNEDEWCLLGAFCENRMDENTQGRIQINVFIINKQMRLNIKTKMGTEITVQFGKAFQINIEKIIKHTQSVNRTYLTRSDVHYVIKNNDYLNRIQLDKEVDAIFLANSLQQGLLYHSLKQSNVDDAYIVQSILQYRTHIDQKMFKMAWEHAQKRFSTLRLRFDWQEELIQIIDKKQSLDWRFIDLTTEEEDDVPNQESKIKQIQEEDRNERFQLNMGNLFRVYLIQQNIDLFVLIFSFHHIILDGWSLPILLDYVHQDYLNLIEGEHQPLPITSFHSSSYRDQSYENAQRYLQEHRQDNIDYWESEINKIEDICDLTGLLKQEKKNKVVLNQYDHVKEPKSWTLTIGDNLYRNLKDICRESGITFSSILQFIWHKILSVYGNSSQTVIGTTVSGRNLLVDGIETSVGLFINTLPFVVNHCADGLIIDTIKDIQDRMNEMITRSNVDFSQLSKGKMKRSLFDCLLVYENYPTLASKVPRNEQLLKFETKDSVGKLDYPLAVVAYETVASDCVTFVLNYAGELFEKETIVDLLGLANELFTQIGNGQITRVSDLHLLPMKQLKMINEWNDIYTNVAELNTQTTLHQLFEVEAGKSSEKIAVIYQDVQLTYGELNEKANRLAHYLRSICDIQPDDLIALFLDKSELMIISILSVWKSGAAYVPIDPSYPDERIQFILNDTKAKIVITNTKYMTRFDRYDIMKIEVDCLLINQLISKNSMTFNPDANATKDNMAYVIYTSGTTGQPKGVMVDHGSVLSFRNDVIHRYFGADYTENSPKAILFLANYAFDMSIEQIVLSILGSNMLIIISNIFTVDENFYTYLNATRITYMSMTPSQLQGIDLRHLNHLESLTLGGEPLSEMVFDKVRTQYIGKVRNVYGLTETTICNMFYVYENDMKYRSSMGVPLSNTKTFVLNRSLQMLPVNAVGELYLTGSCVSRGYLNRPELTAERFLPNPFQTDEEKKEGKNARIYKTGDLVRWLPDGELEYLGRNDLQVKIRGLRIELGEIEAVLSSYQGVHRSVVLAKDHKKKNIDAPSTKYLAGYYVSDDDIDESNIKQYIQTKLPDYMIPNRLMRIEKIPVTINGKLDTKALPDIDFAADEKNYCAPRNKLEANLCEIWSDLLGIEKVGITDDFFLMGGDSVSSVQLVGRIEKDMNLHVYIKDIFAFRTIDSFCHNVFRNSSGPEIAKLCDTHQYEQGVFSGEVPLLPIQEWFFMKFSVGINHWNQAFLIETPILDQDRLKDSLIKLMDYHDAFKLRFKRFGDKKYLQYYEDSTNIPCVLPFNHLDVRTLGQNENTDKLLHDILTKWQSQFDIENGPLFCVGYLNGFVEDKARVWFAMHHLIVDTVSWRIICEDLRRLYGGQSHLGKKGSSYRQWSQLVQSYAICKSATEGVYWRNLVSNICCFNDNLSQHNAVSASRLTTNATSITLSMVQTCSLLRDCPQAYGANINVLLLTALGYILKELTGNRINYVTLEGHGREDIDDENVDISRTVGWFTTMYPVLLEIDDDLMRSIMNIRAHLMQVPNKGIGYGTIIGYKDQDLPRVSFNYLGRFEAAPSTKASNSGQSRRWYLTDGIVGDELAEKACVGDVITVNGLCMKGQIRFNITSRLNSDRTVQLANSFKSKLEDIIRDCFSIKPLIEIDYSNDFEHPFVILNANANNILFVLPPGGGGAESYFNNIVPHLSAYKLVLFNNYYANLKVKNLEKGLSFETLACLYVKYIKLIQSNGPYNLLGWSFGGVLSFEISRQLNNGGDEIANLFMIDSCFNLEKAAAEIHGIREMGIVDEISYSYLPYIGNEAFGLNIVNMNVNIVLFKANKLDNAYRSNAELELLKHYTDTAFNYLDTIVNHKYIQVIEMHDESHSSWISNKEQIANICNYLVRVLK</sequence>
<keyword evidence="2" id="KW-0596">Phosphopantetheine</keyword>
<name>A0A817URX4_9BILA</name>